<dbReference type="RefSeq" id="WP_158674225.1">
    <property type="nucleotide sequence ID" value="NZ_RJKN01000003.1"/>
</dbReference>
<accession>A0A3N1HMN7</accession>
<dbReference type="InParanoid" id="A0A3N1HMN7"/>
<dbReference type="EMBL" id="RJKN01000003">
    <property type="protein sequence ID" value="ROP43725.1"/>
    <property type="molecule type" value="Genomic_DNA"/>
</dbReference>
<dbReference type="InterPro" id="IPR001466">
    <property type="entry name" value="Beta-lactam-related"/>
</dbReference>
<feature type="domain" description="Beta-lactamase-related" evidence="1">
    <location>
        <begin position="74"/>
        <end position="366"/>
    </location>
</feature>
<dbReference type="PANTHER" id="PTHR46825">
    <property type="entry name" value="D-ALANYL-D-ALANINE-CARBOXYPEPTIDASE/ENDOPEPTIDASE AMPH"/>
    <property type="match status" value="1"/>
</dbReference>
<evidence type="ECO:0000313" key="3">
    <source>
        <dbReference type="Proteomes" id="UP000276232"/>
    </source>
</evidence>
<organism evidence="2 3">
    <name type="scientific">Pseudokineococcus lusitanus</name>
    <dbReference type="NCBI Taxonomy" id="763993"/>
    <lineage>
        <taxon>Bacteria</taxon>
        <taxon>Bacillati</taxon>
        <taxon>Actinomycetota</taxon>
        <taxon>Actinomycetes</taxon>
        <taxon>Kineosporiales</taxon>
        <taxon>Kineosporiaceae</taxon>
        <taxon>Pseudokineococcus</taxon>
    </lineage>
</organism>
<dbReference type="PANTHER" id="PTHR46825:SF8">
    <property type="entry name" value="BETA-LACTAMASE-RELATED"/>
    <property type="match status" value="1"/>
</dbReference>
<dbReference type="SUPFAM" id="SSF56601">
    <property type="entry name" value="beta-lactamase/transpeptidase-like"/>
    <property type="match status" value="1"/>
</dbReference>
<dbReference type="OrthoDB" id="3171327at2"/>
<proteinExistence type="predicted"/>
<dbReference type="InterPro" id="IPR050491">
    <property type="entry name" value="AmpC-like"/>
</dbReference>
<keyword evidence="3" id="KW-1185">Reference proteome</keyword>
<dbReference type="InterPro" id="IPR012338">
    <property type="entry name" value="Beta-lactam/transpept-like"/>
</dbReference>
<dbReference type="Gene3D" id="3.40.710.10">
    <property type="entry name" value="DD-peptidase/beta-lactamase superfamily"/>
    <property type="match status" value="1"/>
</dbReference>
<dbReference type="AlphaFoldDB" id="A0A3N1HMN7"/>
<evidence type="ECO:0000259" key="1">
    <source>
        <dbReference type="Pfam" id="PF00144"/>
    </source>
</evidence>
<dbReference type="Proteomes" id="UP000276232">
    <property type="component" value="Unassembled WGS sequence"/>
</dbReference>
<name>A0A3N1HMN7_9ACTN</name>
<sequence>MPRTRRTTTAIAALAVAAVLGGAATLLVGPRPPSLDGASVTGDAALAEDLLAALGPDGVRAASVAVVDLAAPADERVRTAAVGVLDDDGAPVRPGTPFETGSVAKALDGLLLAEMLAAGEVRLDEPVADLVPGTALAEDGGATLGELATHRSGLPRLPASMLLTSPVLRVTGGDPYTGGPADVLDAAGRAGAPGGAGPRYSNLGAAALGQALAARAGVPWDELLAARVLGPAGLTATTVATAPDEVPADGARPVTAAGRDVAPWVAEGWAPAGVGTWSTAEDLGRLALGLLEGTAPGAAALDPVDDDPARADEGLLWVVGAGADHPEVVWHNGGTGGTSTFVGLDRGAGRAVVVLATTDRTVDDAALAVLAGTGDEVTR</sequence>
<evidence type="ECO:0000313" key="2">
    <source>
        <dbReference type="EMBL" id="ROP43725.1"/>
    </source>
</evidence>
<comment type="caution">
    <text evidence="2">The sequence shown here is derived from an EMBL/GenBank/DDBJ whole genome shotgun (WGS) entry which is preliminary data.</text>
</comment>
<protein>
    <submittedName>
        <fullName evidence="2">CubicO group peptidase (Beta-lactamase class C family)</fullName>
    </submittedName>
</protein>
<gene>
    <name evidence="2" type="ORF">EDC03_1319</name>
</gene>
<dbReference type="Pfam" id="PF00144">
    <property type="entry name" value="Beta-lactamase"/>
    <property type="match status" value="1"/>
</dbReference>
<reference evidence="2 3" key="1">
    <citation type="journal article" date="2015" name="Stand. Genomic Sci.">
        <title>Genomic Encyclopedia of Bacterial and Archaeal Type Strains, Phase III: the genomes of soil and plant-associated and newly described type strains.</title>
        <authorList>
            <person name="Whitman W.B."/>
            <person name="Woyke T."/>
            <person name="Klenk H.P."/>
            <person name="Zhou Y."/>
            <person name="Lilburn T.G."/>
            <person name="Beck B.J."/>
            <person name="De Vos P."/>
            <person name="Vandamme P."/>
            <person name="Eisen J.A."/>
            <person name="Garrity G."/>
            <person name="Hugenholtz P."/>
            <person name="Kyrpides N.C."/>
        </authorList>
    </citation>
    <scope>NUCLEOTIDE SEQUENCE [LARGE SCALE GENOMIC DNA]</scope>
    <source>
        <strain evidence="2 3">CECT 7306</strain>
    </source>
</reference>